<sequence>MQQWSSAVTIAMEQDGNRMTVVVKVVVAAEEKRGRVGGGDTQWTRRNKWVLVRNWPRIDGLTGEIP</sequence>
<dbReference type="Gramene" id="KOM43737">
    <property type="protein sequence ID" value="KOM43737"/>
    <property type="gene ID" value="LR48_Vigan05g134200"/>
</dbReference>
<organism evidence="1 2">
    <name type="scientific">Phaseolus angularis</name>
    <name type="common">Azuki bean</name>
    <name type="synonym">Vigna angularis</name>
    <dbReference type="NCBI Taxonomy" id="3914"/>
    <lineage>
        <taxon>Eukaryota</taxon>
        <taxon>Viridiplantae</taxon>
        <taxon>Streptophyta</taxon>
        <taxon>Embryophyta</taxon>
        <taxon>Tracheophyta</taxon>
        <taxon>Spermatophyta</taxon>
        <taxon>Magnoliopsida</taxon>
        <taxon>eudicotyledons</taxon>
        <taxon>Gunneridae</taxon>
        <taxon>Pentapetalae</taxon>
        <taxon>rosids</taxon>
        <taxon>fabids</taxon>
        <taxon>Fabales</taxon>
        <taxon>Fabaceae</taxon>
        <taxon>Papilionoideae</taxon>
        <taxon>50 kb inversion clade</taxon>
        <taxon>NPAAA clade</taxon>
        <taxon>indigoferoid/millettioid clade</taxon>
        <taxon>Phaseoleae</taxon>
        <taxon>Vigna</taxon>
    </lineage>
</organism>
<dbReference type="Proteomes" id="UP000053144">
    <property type="component" value="Chromosome 5"/>
</dbReference>
<evidence type="ECO:0000313" key="1">
    <source>
        <dbReference type="EMBL" id="KOM43737.1"/>
    </source>
</evidence>
<dbReference type="EMBL" id="CM003375">
    <property type="protein sequence ID" value="KOM43737.1"/>
    <property type="molecule type" value="Genomic_DNA"/>
</dbReference>
<reference evidence="2" key="1">
    <citation type="journal article" date="2015" name="Proc. Natl. Acad. Sci. U.S.A.">
        <title>Genome sequencing of adzuki bean (Vigna angularis) provides insight into high starch and low fat accumulation and domestication.</title>
        <authorList>
            <person name="Yang K."/>
            <person name="Tian Z."/>
            <person name="Chen C."/>
            <person name="Luo L."/>
            <person name="Zhao B."/>
            <person name="Wang Z."/>
            <person name="Yu L."/>
            <person name="Li Y."/>
            <person name="Sun Y."/>
            <person name="Li W."/>
            <person name="Chen Y."/>
            <person name="Li Y."/>
            <person name="Zhang Y."/>
            <person name="Ai D."/>
            <person name="Zhao J."/>
            <person name="Shang C."/>
            <person name="Ma Y."/>
            <person name="Wu B."/>
            <person name="Wang M."/>
            <person name="Gao L."/>
            <person name="Sun D."/>
            <person name="Zhang P."/>
            <person name="Guo F."/>
            <person name="Wang W."/>
            <person name="Li Y."/>
            <person name="Wang J."/>
            <person name="Varshney R.K."/>
            <person name="Wang J."/>
            <person name="Ling H.Q."/>
            <person name="Wan P."/>
        </authorList>
    </citation>
    <scope>NUCLEOTIDE SEQUENCE</scope>
    <source>
        <strain evidence="2">cv. Jingnong 6</strain>
    </source>
</reference>
<accession>A0A0L9UME2</accession>
<protein>
    <submittedName>
        <fullName evidence="1">Uncharacterized protein</fullName>
    </submittedName>
</protein>
<proteinExistence type="predicted"/>
<dbReference type="AlphaFoldDB" id="A0A0L9UME2"/>
<evidence type="ECO:0000313" key="2">
    <source>
        <dbReference type="Proteomes" id="UP000053144"/>
    </source>
</evidence>
<gene>
    <name evidence="1" type="ORF">LR48_Vigan05g134200</name>
</gene>
<name>A0A0L9UME2_PHAAN</name>